<keyword evidence="5" id="KW-0255">Endonuclease</keyword>
<evidence type="ECO:0000313" key="9">
    <source>
        <dbReference type="Proteomes" id="UP000193303"/>
    </source>
</evidence>
<proteinExistence type="inferred from homology"/>
<dbReference type="GO" id="GO:0006260">
    <property type="term" value="P:DNA replication"/>
    <property type="evidence" value="ECO:0007669"/>
    <property type="project" value="UniProtKB-KW"/>
</dbReference>
<dbReference type="Proteomes" id="UP000193303">
    <property type="component" value="Unassembled WGS sequence"/>
</dbReference>
<sequence length="817" mass="93386">MQAGLRKFSEPSLFAKDFLKALPQTIARRARARWLEIANQPASDQWRYGGTKWDDCSDEANAYIMRLSKPFLKKWTMPLDSSATDEEICEEAKKLADENRQFWNEVSAKVAYIKQIMAGGDEIETALHINGLKWGKLKEMAEKSGQRGVSVADFLDDKERSIDAVVARLCDELFCRRRLRKAFNRVREEILRNELGEVSKRKGLYASDEAVMSRRKQRQRNAALLSVVRLVNELGQEFQLSELMEKSNANPAIRRAELMVRIAGFELMAKDLGHAGEFITLTCPSAYHAVHHRSGQKNEKFNGSTPRDAAAYLNRVWARIRSHLDDEEIRIYGFRVAEPHHDGTPHWHGLFFMPKDKVKRFREIVAMHGCRQDGKELGLKYFQTASARRARARQIQTMQKAWMIKAGRKPQTLAEIEKDLPLEWEYWQGADASKFHKVSARVEFKAINWAIGSAAGYIAKYIAKNIDGRNNYGESVGDDYEAAGIESVVETSERVDAWASTWGIRQFQQIGGAPVTVWRELRRLEISDAEAEHESDLIRAALAADRGDWAKFVSVMGGVDCPRDMRPLALYKEDFGEANRYGEPRAEVVRGVIEKDTGFFKIGHLHEWSSIAKCGKAASWTCVNNCRNSEKSEPKPLNGGALSIDPKLSEKWNILDWLFERRVSGDFTVPDLGSITPAQMRQYRKEWLRMMEQVRQYREDWKRTLEQRSGKVFGDCVADMIENAWAGAEKGRLKSEKQRAFAEYKQKLKQLAGRRPQGIVPAAEKLDLSDVKRRSRPSRAIAKPDYDTPEKAIGRLKAARESMKQMIAEMQDDWDLI</sequence>
<dbReference type="GO" id="GO:0016787">
    <property type="term" value="F:hydrolase activity"/>
    <property type="evidence" value="ECO:0007669"/>
    <property type="project" value="UniProtKB-KW"/>
</dbReference>
<dbReference type="Pfam" id="PF05840">
    <property type="entry name" value="Phage_GPA"/>
    <property type="match status" value="1"/>
</dbReference>
<dbReference type="AlphaFoldDB" id="A0A1X3DL78"/>
<evidence type="ECO:0000259" key="7">
    <source>
        <dbReference type="Pfam" id="PF05840"/>
    </source>
</evidence>
<evidence type="ECO:0000256" key="5">
    <source>
        <dbReference type="ARBA" id="ARBA00022759"/>
    </source>
</evidence>
<dbReference type="GO" id="GO:0004519">
    <property type="term" value="F:endonuclease activity"/>
    <property type="evidence" value="ECO:0007669"/>
    <property type="project" value="UniProtKB-KW"/>
</dbReference>
<accession>A0A1X3DL78</accession>
<feature type="domain" description="Replication gene A protein-like" evidence="7">
    <location>
        <begin position="158"/>
        <end position="469"/>
    </location>
</feature>
<keyword evidence="4" id="KW-0540">Nuclease</keyword>
<dbReference type="EMBL" id="MTAB01000003">
    <property type="protein sequence ID" value="OSI24662.1"/>
    <property type="molecule type" value="Genomic_DNA"/>
</dbReference>
<comment type="similarity">
    <text evidence="2">Belongs to the phage GPA family.</text>
</comment>
<name>A0A1X3DL78_9NEIS</name>
<evidence type="ECO:0000313" key="8">
    <source>
        <dbReference type="EMBL" id="OSI24662.1"/>
    </source>
</evidence>
<evidence type="ECO:0000256" key="1">
    <source>
        <dbReference type="ARBA" id="ARBA00003293"/>
    </source>
</evidence>
<comment type="function">
    <text evidence="1">Possible endonuclease which induces a single-strand cut and initiates DNA replication.</text>
</comment>
<keyword evidence="6" id="KW-0378">Hydrolase</keyword>
<reference evidence="9" key="1">
    <citation type="submission" date="2017-01" db="EMBL/GenBank/DDBJ databases">
        <authorList>
            <person name="Mah S.A."/>
            <person name="Swanson W.J."/>
            <person name="Moy G.W."/>
            <person name="Vacquier V.D."/>
        </authorList>
    </citation>
    <scope>NUCLEOTIDE SEQUENCE [LARGE SCALE GENOMIC DNA]</scope>
    <source>
        <strain evidence="9">124861</strain>
    </source>
</reference>
<protein>
    <recommendedName>
        <fullName evidence="7">Replication gene A protein-like domain-containing protein</fullName>
    </recommendedName>
</protein>
<evidence type="ECO:0000256" key="3">
    <source>
        <dbReference type="ARBA" id="ARBA00022705"/>
    </source>
</evidence>
<keyword evidence="3" id="KW-0235">DNA replication</keyword>
<gene>
    <name evidence="8" type="ORF">BV912_02065</name>
</gene>
<comment type="caution">
    <text evidence="8">The sequence shown here is derived from an EMBL/GenBank/DDBJ whole genome shotgun (WGS) entry which is preliminary data.</text>
</comment>
<dbReference type="InterPro" id="IPR008766">
    <property type="entry name" value="Replication_gene_A-like"/>
</dbReference>
<evidence type="ECO:0000256" key="2">
    <source>
        <dbReference type="ARBA" id="ARBA00009260"/>
    </source>
</evidence>
<evidence type="ECO:0000256" key="6">
    <source>
        <dbReference type="ARBA" id="ARBA00022801"/>
    </source>
</evidence>
<organism evidence="8 9">
    <name type="scientific">Neisseria dumasiana</name>
    <dbReference type="NCBI Taxonomy" id="1931275"/>
    <lineage>
        <taxon>Bacteria</taxon>
        <taxon>Pseudomonadati</taxon>
        <taxon>Pseudomonadota</taxon>
        <taxon>Betaproteobacteria</taxon>
        <taxon>Neisseriales</taxon>
        <taxon>Neisseriaceae</taxon>
        <taxon>Neisseria</taxon>
    </lineage>
</organism>
<evidence type="ECO:0000256" key="4">
    <source>
        <dbReference type="ARBA" id="ARBA00022722"/>
    </source>
</evidence>